<name>A0A0A9G4V0_ARUDO</name>
<dbReference type="AlphaFoldDB" id="A0A0A9G4V0"/>
<proteinExistence type="predicted"/>
<dbReference type="EMBL" id="GBRH01182238">
    <property type="protein sequence ID" value="JAE15658.1"/>
    <property type="molecule type" value="Transcribed_RNA"/>
</dbReference>
<protein>
    <submittedName>
        <fullName evidence="1">Uncharacterized protein</fullName>
    </submittedName>
</protein>
<evidence type="ECO:0000313" key="1">
    <source>
        <dbReference type="EMBL" id="JAE15658.1"/>
    </source>
</evidence>
<sequence length="35" mass="4086">MVTCFSIFLESFSPTLFSQNHCKHTNIVFLIQVPR</sequence>
<organism evidence="1">
    <name type="scientific">Arundo donax</name>
    <name type="common">Giant reed</name>
    <name type="synonym">Donax arundinaceus</name>
    <dbReference type="NCBI Taxonomy" id="35708"/>
    <lineage>
        <taxon>Eukaryota</taxon>
        <taxon>Viridiplantae</taxon>
        <taxon>Streptophyta</taxon>
        <taxon>Embryophyta</taxon>
        <taxon>Tracheophyta</taxon>
        <taxon>Spermatophyta</taxon>
        <taxon>Magnoliopsida</taxon>
        <taxon>Liliopsida</taxon>
        <taxon>Poales</taxon>
        <taxon>Poaceae</taxon>
        <taxon>PACMAD clade</taxon>
        <taxon>Arundinoideae</taxon>
        <taxon>Arundineae</taxon>
        <taxon>Arundo</taxon>
    </lineage>
</organism>
<reference evidence="1" key="2">
    <citation type="journal article" date="2015" name="Data Brief">
        <title>Shoot transcriptome of the giant reed, Arundo donax.</title>
        <authorList>
            <person name="Barrero R.A."/>
            <person name="Guerrero F.D."/>
            <person name="Moolhuijzen P."/>
            <person name="Goolsby J.A."/>
            <person name="Tidwell J."/>
            <person name="Bellgard S.E."/>
            <person name="Bellgard M.I."/>
        </authorList>
    </citation>
    <scope>NUCLEOTIDE SEQUENCE</scope>
    <source>
        <tissue evidence="1">Shoot tissue taken approximately 20 cm above the soil surface</tissue>
    </source>
</reference>
<accession>A0A0A9G4V0</accession>
<reference evidence="1" key="1">
    <citation type="submission" date="2014-09" db="EMBL/GenBank/DDBJ databases">
        <authorList>
            <person name="Magalhaes I.L.F."/>
            <person name="Oliveira U."/>
            <person name="Santos F.R."/>
            <person name="Vidigal T.H.D.A."/>
            <person name="Brescovit A.D."/>
            <person name="Santos A.J."/>
        </authorList>
    </citation>
    <scope>NUCLEOTIDE SEQUENCE</scope>
    <source>
        <tissue evidence="1">Shoot tissue taken approximately 20 cm above the soil surface</tissue>
    </source>
</reference>